<dbReference type="InterPro" id="IPR052309">
    <property type="entry name" value="C-type_Lectin_Domain_Fam1"/>
</dbReference>
<feature type="disulfide bond" evidence="4">
    <location>
        <begin position="234"/>
        <end position="243"/>
    </location>
</feature>
<keyword evidence="5" id="KW-0812">Transmembrane</keyword>
<name>A0A817VEH3_9BILA</name>
<dbReference type="EMBL" id="CAJNYT010000279">
    <property type="protein sequence ID" value="CAF3341671.1"/>
    <property type="molecule type" value="Genomic_DNA"/>
</dbReference>
<dbReference type="AlphaFoldDB" id="A0A817VEH3"/>
<gene>
    <name evidence="11" type="ORF">FME351_LOCUS6299</name>
    <name evidence="10" type="ORF">GRG538_LOCUS4684</name>
    <name evidence="14" type="ORF">HFQ381_LOCUS2028</name>
    <name evidence="13" type="ORF">KIK155_LOCUS25777</name>
    <name evidence="12" type="ORF">LUA448_LOCUS25932</name>
    <name evidence="9" type="ORF">TIS948_LOCUS3860</name>
    <name evidence="16" type="ORF">TOA249_LOCUS2213</name>
    <name evidence="15" type="ORF">TSG867_LOCUS3941</name>
</gene>
<dbReference type="InterPro" id="IPR000742">
    <property type="entry name" value="EGF"/>
</dbReference>
<feature type="signal peptide" evidence="6">
    <location>
        <begin position="1"/>
        <end position="29"/>
    </location>
</feature>
<dbReference type="InterPro" id="IPR001304">
    <property type="entry name" value="C-type_lectin-like"/>
</dbReference>
<evidence type="ECO:0000313" key="13">
    <source>
        <dbReference type="EMBL" id="CAF3687781.1"/>
    </source>
</evidence>
<evidence type="ECO:0000259" key="7">
    <source>
        <dbReference type="PROSITE" id="PS50026"/>
    </source>
</evidence>
<dbReference type="SMART" id="SM00034">
    <property type="entry name" value="CLECT"/>
    <property type="match status" value="1"/>
</dbReference>
<dbReference type="Proteomes" id="UP000663825">
    <property type="component" value="Unassembled WGS sequence"/>
</dbReference>
<dbReference type="Proteomes" id="UP000663869">
    <property type="component" value="Unassembled WGS sequence"/>
</dbReference>
<keyword evidence="2 4" id="KW-1015">Disulfide bond</keyword>
<dbReference type="PROSITE" id="PS50041">
    <property type="entry name" value="C_TYPE_LECTIN_2"/>
    <property type="match status" value="1"/>
</dbReference>
<dbReference type="SUPFAM" id="SSF56436">
    <property type="entry name" value="C-type lectin-like"/>
    <property type="match status" value="1"/>
</dbReference>
<dbReference type="EMBL" id="CAJOBQ010000123">
    <property type="protein sequence ID" value="CAF4264738.1"/>
    <property type="molecule type" value="Genomic_DNA"/>
</dbReference>
<comment type="caution">
    <text evidence="10">The sequence shown here is derived from an EMBL/GenBank/DDBJ whole genome shotgun (WGS) entry which is preliminary data.</text>
</comment>
<sequence length="310" mass="36081">MISKIQRRITSLCLWIPIIFLLKSQTVFSNQIVDLMGALRNKTAHDVRSKINLASEFRDVLQAIQKHYYNTTVRPCLPGFHFYNGSCYYLSPMTSTWKSASRSCSKIRNSSLVAFTTKYEFDFVVNTLLKPSDVKQAFVGLLYSTNESKWYWLDGRTFYDDTFGHLYHEYRRETSHCGLINIVSKIEVAFEGRNCETDDARYVCKYVQNYCYGKNLCSGRGECMSIGMEYKCRCNFLYRGKKCDSFSSKGLQTIVAFALIILMGFIGCFLKFNICSHCQLRNRRHSLDDFINERQTILDAHERKKSMSQY</sequence>
<feature type="domain" description="C-type lectin" evidence="8">
    <location>
        <begin position="83"/>
        <end position="196"/>
    </location>
</feature>
<evidence type="ECO:0000256" key="5">
    <source>
        <dbReference type="SAM" id="Phobius"/>
    </source>
</evidence>
<dbReference type="InterPro" id="IPR016186">
    <property type="entry name" value="C-type_lectin-like/link_sf"/>
</dbReference>
<proteinExistence type="predicted"/>
<feature type="domain" description="EGF-like" evidence="7">
    <location>
        <begin position="207"/>
        <end position="244"/>
    </location>
</feature>
<keyword evidence="1" id="KW-0430">Lectin</keyword>
<keyword evidence="5" id="KW-1133">Transmembrane helix</keyword>
<evidence type="ECO:0008006" key="18">
    <source>
        <dbReference type="Google" id="ProtNLM"/>
    </source>
</evidence>
<dbReference type="EMBL" id="CAJNYU010000521">
    <property type="protein sequence ID" value="CAF3370589.1"/>
    <property type="molecule type" value="Genomic_DNA"/>
</dbReference>
<dbReference type="EMBL" id="CAJOBS010000069">
    <property type="protein sequence ID" value="CAF4485861.1"/>
    <property type="molecule type" value="Genomic_DNA"/>
</dbReference>
<dbReference type="EMBL" id="CAJNYD010003459">
    <property type="protein sequence ID" value="CAF3511925.1"/>
    <property type="molecule type" value="Genomic_DNA"/>
</dbReference>
<accession>A0A817VEH3</accession>
<evidence type="ECO:0000256" key="2">
    <source>
        <dbReference type="ARBA" id="ARBA00023157"/>
    </source>
</evidence>
<dbReference type="OrthoDB" id="6133475at2759"/>
<dbReference type="CDD" id="cd00037">
    <property type="entry name" value="CLECT"/>
    <property type="match status" value="1"/>
</dbReference>
<organism evidence="10 17">
    <name type="scientific">Rotaria socialis</name>
    <dbReference type="NCBI Taxonomy" id="392032"/>
    <lineage>
        <taxon>Eukaryota</taxon>
        <taxon>Metazoa</taxon>
        <taxon>Spiralia</taxon>
        <taxon>Gnathifera</taxon>
        <taxon>Rotifera</taxon>
        <taxon>Eurotatoria</taxon>
        <taxon>Bdelloidea</taxon>
        <taxon>Philodinida</taxon>
        <taxon>Philodinidae</taxon>
        <taxon>Rotaria</taxon>
    </lineage>
</organism>
<evidence type="ECO:0000313" key="15">
    <source>
        <dbReference type="EMBL" id="CAF4264738.1"/>
    </source>
</evidence>
<dbReference type="EMBL" id="CAJNYV010004684">
    <property type="protein sequence ID" value="CAF3687781.1"/>
    <property type="molecule type" value="Genomic_DNA"/>
</dbReference>
<keyword evidence="6" id="KW-0732">Signal</keyword>
<evidence type="ECO:0000256" key="1">
    <source>
        <dbReference type="ARBA" id="ARBA00022734"/>
    </source>
</evidence>
<evidence type="ECO:0000313" key="14">
    <source>
        <dbReference type="EMBL" id="CAF4116535.1"/>
    </source>
</evidence>
<keyword evidence="5" id="KW-0472">Membrane</keyword>
<evidence type="ECO:0000313" key="16">
    <source>
        <dbReference type="EMBL" id="CAF4485861.1"/>
    </source>
</evidence>
<evidence type="ECO:0000256" key="3">
    <source>
        <dbReference type="ARBA" id="ARBA00023180"/>
    </source>
</evidence>
<evidence type="ECO:0000256" key="6">
    <source>
        <dbReference type="SAM" id="SignalP"/>
    </source>
</evidence>
<dbReference type="EMBL" id="CAJNXB010000394">
    <property type="protein sequence ID" value="CAF3047865.1"/>
    <property type="molecule type" value="Genomic_DNA"/>
</dbReference>
<evidence type="ECO:0000313" key="10">
    <source>
        <dbReference type="EMBL" id="CAF3341671.1"/>
    </source>
</evidence>
<dbReference type="GO" id="GO:0030246">
    <property type="term" value="F:carbohydrate binding"/>
    <property type="evidence" value="ECO:0007669"/>
    <property type="project" value="UniProtKB-KW"/>
</dbReference>
<feature type="chain" id="PRO_5036232298" description="C-type lectin domain-containing protein" evidence="6">
    <location>
        <begin position="30"/>
        <end position="310"/>
    </location>
</feature>
<dbReference type="Proteomes" id="UP000663851">
    <property type="component" value="Unassembled WGS sequence"/>
</dbReference>
<evidence type="ECO:0000259" key="8">
    <source>
        <dbReference type="PROSITE" id="PS50041"/>
    </source>
</evidence>
<evidence type="ECO:0000313" key="11">
    <source>
        <dbReference type="EMBL" id="CAF3370589.1"/>
    </source>
</evidence>
<evidence type="ECO:0000313" key="12">
    <source>
        <dbReference type="EMBL" id="CAF3511925.1"/>
    </source>
</evidence>
<reference evidence="10" key="1">
    <citation type="submission" date="2021-02" db="EMBL/GenBank/DDBJ databases">
        <authorList>
            <person name="Nowell W R."/>
        </authorList>
    </citation>
    <scope>NUCLEOTIDE SEQUENCE</scope>
</reference>
<dbReference type="EMBL" id="CAJOBO010000063">
    <property type="protein sequence ID" value="CAF4116535.1"/>
    <property type="molecule type" value="Genomic_DNA"/>
</dbReference>
<dbReference type="InterPro" id="IPR016187">
    <property type="entry name" value="CTDL_fold"/>
</dbReference>
<dbReference type="PROSITE" id="PS00022">
    <property type="entry name" value="EGF_1"/>
    <property type="match status" value="1"/>
</dbReference>
<evidence type="ECO:0000313" key="17">
    <source>
        <dbReference type="Proteomes" id="UP000663872"/>
    </source>
</evidence>
<dbReference type="Proteomes" id="UP000663838">
    <property type="component" value="Unassembled WGS sequence"/>
</dbReference>
<dbReference type="Proteomes" id="UP000663862">
    <property type="component" value="Unassembled WGS sequence"/>
</dbReference>
<keyword evidence="3" id="KW-0325">Glycoprotein</keyword>
<dbReference type="PANTHER" id="PTHR46490:SF6">
    <property type="entry name" value="ASIALOGLYCOPROTEIN RECEPTOR 1-LIKE-RELATED"/>
    <property type="match status" value="1"/>
</dbReference>
<dbReference type="Pfam" id="PF00059">
    <property type="entry name" value="Lectin_C"/>
    <property type="match status" value="1"/>
</dbReference>
<comment type="caution">
    <text evidence="4">Lacks conserved residue(s) required for the propagation of feature annotation.</text>
</comment>
<evidence type="ECO:0000313" key="9">
    <source>
        <dbReference type="EMBL" id="CAF3047865.1"/>
    </source>
</evidence>
<feature type="transmembrane region" description="Helical" evidence="5">
    <location>
        <begin position="254"/>
        <end position="274"/>
    </location>
</feature>
<dbReference type="Proteomes" id="UP000663872">
    <property type="component" value="Unassembled WGS sequence"/>
</dbReference>
<dbReference type="Proteomes" id="UP000663865">
    <property type="component" value="Unassembled WGS sequence"/>
</dbReference>
<dbReference type="PANTHER" id="PTHR46490">
    <property type="entry name" value="C-TYPE LECTIN DOMAIN FAMILY 12 MEMBER A-RELATED"/>
    <property type="match status" value="1"/>
</dbReference>
<dbReference type="PROSITE" id="PS50026">
    <property type="entry name" value="EGF_3"/>
    <property type="match status" value="1"/>
</dbReference>
<keyword evidence="4" id="KW-0245">EGF-like domain</keyword>
<evidence type="ECO:0000256" key="4">
    <source>
        <dbReference type="PROSITE-ProRule" id="PRU00076"/>
    </source>
</evidence>
<dbReference type="Proteomes" id="UP000663833">
    <property type="component" value="Unassembled WGS sequence"/>
</dbReference>
<protein>
    <recommendedName>
        <fullName evidence="18">C-type lectin domain-containing protein</fullName>
    </recommendedName>
</protein>
<dbReference type="Gene3D" id="3.10.100.10">
    <property type="entry name" value="Mannose-Binding Protein A, subunit A"/>
    <property type="match status" value="1"/>
</dbReference>